<dbReference type="PANTHER" id="PTHR23511:SF36">
    <property type="entry name" value="EG:BACR7A4.13 PROTEIN-RELATED"/>
    <property type="match status" value="1"/>
</dbReference>
<dbReference type="EMBL" id="OD570294">
    <property type="protein sequence ID" value="CAD7448654.1"/>
    <property type="molecule type" value="Genomic_DNA"/>
</dbReference>
<comment type="subcellular location">
    <subcellularLocation>
        <location evidence="1">Membrane</location>
        <topology evidence="1">Multi-pass membrane protein</topology>
    </subcellularLocation>
</comment>
<dbReference type="InterPro" id="IPR036259">
    <property type="entry name" value="MFS_trans_sf"/>
</dbReference>
<sequence length="643" mass="70373">MAYSIIFMDSPHKNSVENAKKHVLSLPEKRAIKSSNSSSAKKSRDVEDAECIFCGDLFSTTGGDWVQCQACKKSAHVKCSGVFKQQKRYICDLCKGKFHYMLLFVCGIGQIALVFELYLSSYLLPAAQCDFQMTAQEKGLLNSISYAGVILSSPLWGFLADTQGRKKILIISLVCDGIIGVLSKTQLVARLKWEGLESSRLTAEDRKLGGHAACHGANPGAVVYAYVGKFYNNIDRPTAIVLHNVVTKGMEGTIDLSQDPEKPCGGLAWGVIPQTWVVTLPWCSFNSWRIFVVCCAIPSLMGGIIVYLCLPESPKFLMNQGKKEEALKILRHVFVVNTGKDPGDYMSSSEMAEDSGNKPVDITFRESSWVESLANSSNKPTPLVCSPCLDPDNRKYAASATPSPLDVGLLVGTSCTDVTNFNSLLLWLPEMFNNMAAYTLFHDGQTATVCESMRAFVESTVDETLYQYFPGNRSIWNYESNSFTNNSYLIDDIILNNPSYGNQTEIAECDSTITPETFRNTLIIGGGTGAINLIIGFVVRWTGRKVIGFVFMGVAAGSCIGLDFGQTSEIVLVLAFLFVCLTGVSSSLLNSAVVDIFPTQLRLKKVMSGCHGNHPVTHAELGGAVEQARHTEFVNIRALYVTR</sequence>
<dbReference type="SUPFAM" id="SSF57903">
    <property type="entry name" value="FYVE/PHD zinc finger"/>
    <property type="match status" value="1"/>
</dbReference>
<dbReference type="GO" id="GO:0016020">
    <property type="term" value="C:membrane"/>
    <property type="evidence" value="ECO:0007669"/>
    <property type="project" value="UniProtKB-SubCell"/>
</dbReference>
<dbReference type="PANTHER" id="PTHR23511">
    <property type="entry name" value="SYNAPTIC VESICLE GLYCOPROTEIN 2"/>
    <property type="match status" value="1"/>
</dbReference>
<keyword evidence="3" id="KW-0813">Transport</keyword>
<keyword evidence="8 10" id="KW-1133">Transmembrane helix</keyword>
<dbReference type="Pfam" id="PF00628">
    <property type="entry name" value="PHD"/>
    <property type="match status" value="1"/>
</dbReference>
<dbReference type="SMART" id="SM00249">
    <property type="entry name" value="PHD"/>
    <property type="match status" value="1"/>
</dbReference>
<evidence type="ECO:0000256" key="3">
    <source>
        <dbReference type="ARBA" id="ARBA00022448"/>
    </source>
</evidence>
<feature type="transmembrane region" description="Helical" evidence="10">
    <location>
        <begin position="288"/>
        <end position="310"/>
    </location>
</feature>
<dbReference type="CDD" id="cd15517">
    <property type="entry name" value="PHD_TCF19_like"/>
    <property type="match status" value="1"/>
</dbReference>
<feature type="transmembrane region" description="Helical" evidence="10">
    <location>
        <begin position="546"/>
        <end position="564"/>
    </location>
</feature>
<evidence type="ECO:0000313" key="12">
    <source>
        <dbReference type="EMBL" id="CAD7448654.1"/>
    </source>
</evidence>
<keyword evidence="4 10" id="KW-0812">Transmembrane</keyword>
<comment type="similarity">
    <text evidence="2">Belongs to the major facilitator superfamily.</text>
</comment>
<evidence type="ECO:0000256" key="4">
    <source>
        <dbReference type="ARBA" id="ARBA00022692"/>
    </source>
</evidence>
<evidence type="ECO:0000256" key="6">
    <source>
        <dbReference type="ARBA" id="ARBA00022771"/>
    </source>
</evidence>
<dbReference type="GO" id="GO:0008270">
    <property type="term" value="F:zinc ion binding"/>
    <property type="evidence" value="ECO:0007669"/>
    <property type="project" value="UniProtKB-KW"/>
</dbReference>
<proteinExistence type="inferred from homology"/>
<evidence type="ECO:0000256" key="7">
    <source>
        <dbReference type="ARBA" id="ARBA00022833"/>
    </source>
</evidence>
<feature type="transmembrane region" description="Helical" evidence="10">
    <location>
        <begin position="139"/>
        <end position="159"/>
    </location>
</feature>
<evidence type="ECO:0000256" key="2">
    <source>
        <dbReference type="ARBA" id="ARBA00008335"/>
    </source>
</evidence>
<dbReference type="Pfam" id="PF00083">
    <property type="entry name" value="Sugar_tr"/>
    <property type="match status" value="1"/>
</dbReference>
<dbReference type="Gene3D" id="3.30.40.10">
    <property type="entry name" value="Zinc/RING finger domain, C3HC4 (zinc finger)"/>
    <property type="match status" value="1"/>
</dbReference>
<dbReference type="Gene3D" id="1.20.1250.20">
    <property type="entry name" value="MFS general substrate transporter like domains"/>
    <property type="match status" value="1"/>
</dbReference>
<keyword evidence="9 10" id="KW-0472">Membrane</keyword>
<dbReference type="InterPro" id="IPR013083">
    <property type="entry name" value="Znf_RING/FYVE/PHD"/>
</dbReference>
<dbReference type="AlphaFoldDB" id="A0A7R9F885"/>
<protein>
    <recommendedName>
        <fullName evidence="11">Zinc finger PHD-type domain-containing protein</fullName>
    </recommendedName>
</protein>
<evidence type="ECO:0000259" key="11">
    <source>
        <dbReference type="SMART" id="SM00249"/>
    </source>
</evidence>
<keyword evidence="6" id="KW-0863">Zinc-finger</keyword>
<keyword evidence="7" id="KW-0862">Zinc</keyword>
<evidence type="ECO:0000256" key="1">
    <source>
        <dbReference type="ARBA" id="ARBA00004141"/>
    </source>
</evidence>
<feature type="transmembrane region" description="Helical" evidence="10">
    <location>
        <begin position="98"/>
        <end position="119"/>
    </location>
</feature>
<evidence type="ECO:0000256" key="9">
    <source>
        <dbReference type="ARBA" id="ARBA00023136"/>
    </source>
</evidence>
<reference evidence="12" key="1">
    <citation type="submission" date="2020-11" db="EMBL/GenBank/DDBJ databases">
        <authorList>
            <person name="Tran Van P."/>
        </authorList>
    </citation>
    <scope>NUCLEOTIDE SEQUENCE</scope>
</reference>
<evidence type="ECO:0000256" key="5">
    <source>
        <dbReference type="ARBA" id="ARBA00022723"/>
    </source>
</evidence>
<dbReference type="InterPro" id="IPR019787">
    <property type="entry name" value="Znf_PHD-finger"/>
</dbReference>
<gene>
    <name evidence="12" type="ORF">TBIB3V08_LOCUS10937</name>
</gene>
<evidence type="ECO:0000256" key="8">
    <source>
        <dbReference type="ARBA" id="ARBA00022989"/>
    </source>
</evidence>
<organism evidence="12">
    <name type="scientific">Timema bartmani</name>
    <dbReference type="NCBI Taxonomy" id="61472"/>
    <lineage>
        <taxon>Eukaryota</taxon>
        <taxon>Metazoa</taxon>
        <taxon>Ecdysozoa</taxon>
        <taxon>Arthropoda</taxon>
        <taxon>Hexapoda</taxon>
        <taxon>Insecta</taxon>
        <taxon>Pterygota</taxon>
        <taxon>Neoptera</taxon>
        <taxon>Polyneoptera</taxon>
        <taxon>Phasmatodea</taxon>
        <taxon>Timematodea</taxon>
        <taxon>Timematoidea</taxon>
        <taxon>Timematidae</taxon>
        <taxon>Timema</taxon>
    </lineage>
</organism>
<feature type="transmembrane region" description="Helical" evidence="10">
    <location>
        <begin position="570"/>
        <end position="597"/>
    </location>
</feature>
<feature type="domain" description="Zinc finger PHD-type" evidence="11">
    <location>
        <begin position="50"/>
        <end position="95"/>
    </location>
</feature>
<evidence type="ECO:0000256" key="10">
    <source>
        <dbReference type="SAM" id="Phobius"/>
    </source>
</evidence>
<dbReference type="SUPFAM" id="SSF103473">
    <property type="entry name" value="MFS general substrate transporter"/>
    <property type="match status" value="3"/>
</dbReference>
<dbReference type="InterPro" id="IPR001965">
    <property type="entry name" value="Znf_PHD"/>
</dbReference>
<dbReference type="GO" id="GO:0022857">
    <property type="term" value="F:transmembrane transporter activity"/>
    <property type="evidence" value="ECO:0007669"/>
    <property type="project" value="InterPro"/>
</dbReference>
<dbReference type="InterPro" id="IPR005828">
    <property type="entry name" value="MFS_sugar_transport-like"/>
</dbReference>
<keyword evidence="5" id="KW-0479">Metal-binding</keyword>
<accession>A0A7R9F885</accession>
<name>A0A7R9F885_9NEOP</name>
<dbReference type="InterPro" id="IPR011011">
    <property type="entry name" value="Znf_FYVE_PHD"/>
</dbReference>